<proteinExistence type="predicted"/>
<dbReference type="EMBL" id="JH712166">
    <property type="protein sequence ID" value="EFO18787.1"/>
    <property type="molecule type" value="Genomic_DNA"/>
</dbReference>
<dbReference type="GeneID" id="9947147"/>
<evidence type="ECO:0000313" key="1">
    <source>
        <dbReference type="EMBL" id="EFO18787.1"/>
    </source>
</evidence>
<reference evidence="1 2" key="1">
    <citation type="submission" date="2012-04" db="EMBL/GenBank/DDBJ databases">
        <title>The Genome Sequence of Loa loa.</title>
        <authorList>
            <consortium name="The Broad Institute Genome Sequencing Platform"/>
            <consortium name="Broad Institute Genome Sequencing Center for Infectious Disease"/>
            <person name="Nutman T.B."/>
            <person name="Fink D.L."/>
            <person name="Russ C."/>
            <person name="Young S."/>
            <person name="Zeng Q."/>
            <person name="Gargeya S."/>
            <person name="Alvarado L."/>
            <person name="Berlin A."/>
            <person name="Chapman S.B."/>
            <person name="Chen Z."/>
            <person name="Freedman E."/>
            <person name="Gellesch M."/>
            <person name="Goldberg J."/>
            <person name="Griggs A."/>
            <person name="Gujja S."/>
            <person name="Heilman E.R."/>
            <person name="Heiman D."/>
            <person name="Howarth C."/>
            <person name="Mehta T."/>
            <person name="Neiman D."/>
            <person name="Pearson M."/>
            <person name="Roberts A."/>
            <person name="Saif S."/>
            <person name="Shea T."/>
            <person name="Shenoy N."/>
            <person name="Sisk P."/>
            <person name="Stolte C."/>
            <person name="Sykes S."/>
            <person name="White J."/>
            <person name="Yandava C."/>
            <person name="Haas B."/>
            <person name="Henn M.R."/>
            <person name="Nusbaum C."/>
            <person name="Birren B."/>
        </authorList>
    </citation>
    <scope>NUCLEOTIDE SEQUENCE [LARGE SCALE GENOMIC DNA]</scope>
</reference>
<protein>
    <submittedName>
        <fullName evidence="3">Pyrid_ox_like domain-containing protein</fullName>
    </submittedName>
</protein>
<gene>
    <name evidence="1 3" type="ORF">LOAG_09708</name>
</gene>
<accession>A0A1S0TRX1</accession>
<sequence>MLAVVTSSGPKSIHIDAESEALDAAKQIRRKVVSMPIRVVAQSDNRNRTTYNNLSVVDGKVLIFYGSDINASTHLVDRNNSEMLETKFEDWKKKLLFFNTHQVIAFHFTVVNGTEPEDSEEIFR</sequence>
<evidence type="ECO:0000313" key="3">
    <source>
        <dbReference type="WBParaSite" id="EN70_9786"/>
    </source>
</evidence>
<accession>A0A1I7W5A4</accession>
<dbReference type="AlphaFoldDB" id="A0A1I7W5A4"/>
<organism evidence="2 3">
    <name type="scientific">Loa loa</name>
    <name type="common">Eye worm</name>
    <name type="synonym">Filaria loa</name>
    <dbReference type="NCBI Taxonomy" id="7209"/>
    <lineage>
        <taxon>Eukaryota</taxon>
        <taxon>Metazoa</taxon>
        <taxon>Ecdysozoa</taxon>
        <taxon>Nematoda</taxon>
        <taxon>Chromadorea</taxon>
        <taxon>Rhabditida</taxon>
        <taxon>Spirurina</taxon>
        <taxon>Spiruromorpha</taxon>
        <taxon>Filarioidea</taxon>
        <taxon>Onchocercidae</taxon>
        <taxon>Loa</taxon>
    </lineage>
</organism>
<evidence type="ECO:0000313" key="2">
    <source>
        <dbReference type="Proteomes" id="UP000095285"/>
    </source>
</evidence>
<dbReference type="CTD" id="9947147"/>
<keyword evidence="2" id="KW-1185">Reference proteome</keyword>
<dbReference type="Proteomes" id="UP000095285">
    <property type="component" value="Unassembled WGS sequence"/>
</dbReference>
<dbReference type="KEGG" id="loa:LOAG_09708"/>
<dbReference type="OrthoDB" id="5798421at2759"/>
<dbReference type="WBParaSite" id="EN70_9786">
    <property type="protein sequence ID" value="EN70_9786"/>
    <property type="gene ID" value="EN70_9786"/>
</dbReference>
<name>A0A1I7W5A4_LOALO</name>
<reference evidence="3" key="2">
    <citation type="submission" date="2016-11" db="UniProtKB">
        <authorList>
            <consortium name="WormBaseParasite"/>
        </authorList>
    </citation>
    <scope>IDENTIFICATION</scope>
</reference>
<dbReference type="RefSeq" id="XP_003145283.1">
    <property type="nucleotide sequence ID" value="XM_003145235.1"/>
</dbReference>